<evidence type="ECO:0000256" key="1">
    <source>
        <dbReference type="ARBA" id="ARBA00022729"/>
    </source>
</evidence>
<dbReference type="EC" id="3.1.3.5" evidence="4"/>
<comment type="caution">
    <text evidence="4">The sequence shown here is derived from an EMBL/GenBank/DDBJ whole genome shotgun (WGS) entry which is preliminary data.</text>
</comment>
<dbReference type="InterPro" id="IPR008334">
    <property type="entry name" value="5'-Nucleotdase_C"/>
</dbReference>
<dbReference type="EC" id="3.6.1.45" evidence="4"/>
<dbReference type="AlphaFoldDB" id="A0A0W8G2M4"/>
<dbReference type="Pfam" id="PF00149">
    <property type="entry name" value="Metallophos"/>
    <property type="match status" value="1"/>
</dbReference>
<keyword evidence="1" id="KW-0732">Signal</keyword>
<dbReference type="GO" id="GO:0008663">
    <property type="term" value="F:2',3'-cyclic-nucleotide 2'-phosphodiesterase activity"/>
    <property type="evidence" value="ECO:0007669"/>
    <property type="project" value="UniProtKB-EC"/>
</dbReference>
<dbReference type="GO" id="GO:0008768">
    <property type="term" value="F:UDP-sugar diphosphatase activity"/>
    <property type="evidence" value="ECO:0007669"/>
    <property type="project" value="UniProtKB-EC"/>
</dbReference>
<accession>A0A0W8G2M4</accession>
<dbReference type="SUPFAM" id="SSF55816">
    <property type="entry name" value="5'-nucleotidase (syn. UDP-sugar hydrolase), C-terminal domain"/>
    <property type="match status" value="1"/>
</dbReference>
<dbReference type="EMBL" id="LNQE01000405">
    <property type="protein sequence ID" value="KUG26787.1"/>
    <property type="molecule type" value="Genomic_DNA"/>
</dbReference>
<sequence length="605" mass="69736">MFVINPGVKSGSRVNRLPKQECDMKKLLLLILLSLFLQAQNVTFKIIETSDVHGQVFPYDFINDKPSQNSLAQIYTYIKQERAKENQHVLLLDAGDILQGQPVVYYYNFERPDTTHILASIMNYMNYDAAAIGNHDIEAGHPVYDKLVEEFNFPWMASNAINESTGEPYFQPYSIIEKEEVKIAVLGLITPHIPHWLPKNIWEGMYFEDMIESAQKWVYIIKEKENPDLLIGLFHAGIDYTYGNVDAATHKNENASQLVAEQVEGFDIIFVGHDHQGWNKFVQNKSGNDVLILGTKGYAATAAEAKVEMIFDKETEKWESTFYGNIIETKNYEPDEEFMNMFGYAFRQTKDYVSKPIGNITKTISSNDALFGDSEFSDLIHTIQLELTDADVSFTAPLSMYSEISEGEIYVRDMFNLYKYENLLYTIELSGKEIKDYLEYSYSLWFNEMKNEDDHLLLFEKDESGELLWSERSRTPMLQNRYYNFDSAEGIEYVVDISKPIGEKITINNFIDGRTFNINENYKVAVNSFRGNGGGGHLTKGVGISREKLDERVITSTEKDLRYYLMKWIEEKGTVDINTNNNWSIVPNNWYLKAKEKDTKILLGF</sequence>
<dbReference type="GO" id="GO:0030288">
    <property type="term" value="C:outer membrane-bounded periplasmic space"/>
    <property type="evidence" value="ECO:0007669"/>
    <property type="project" value="TreeGrafter"/>
</dbReference>
<dbReference type="SUPFAM" id="SSF56300">
    <property type="entry name" value="Metallo-dependent phosphatases"/>
    <property type="match status" value="1"/>
</dbReference>
<protein>
    <submittedName>
        <fullName evidence="4">5'-nucleotidase</fullName>
        <ecNumber evidence="4">3.1.3.5</ecNumber>
        <ecNumber evidence="4">3.1.4.16</ecNumber>
        <ecNumber evidence="4">3.6.1.45</ecNumber>
    </submittedName>
</protein>
<dbReference type="Gene3D" id="3.60.21.10">
    <property type="match status" value="1"/>
</dbReference>
<proteinExistence type="predicted"/>
<evidence type="ECO:0000313" key="4">
    <source>
        <dbReference type="EMBL" id="KUG26787.1"/>
    </source>
</evidence>
<dbReference type="InterPro" id="IPR006179">
    <property type="entry name" value="5_nucleotidase/apyrase"/>
</dbReference>
<evidence type="ECO:0000259" key="2">
    <source>
        <dbReference type="Pfam" id="PF00149"/>
    </source>
</evidence>
<feature type="domain" description="Calcineurin-like phosphoesterase" evidence="2">
    <location>
        <begin position="44"/>
        <end position="276"/>
    </location>
</feature>
<dbReference type="PANTHER" id="PTHR11575">
    <property type="entry name" value="5'-NUCLEOTIDASE-RELATED"/>
    <property type="match status" value="1"/>
</dbReference>
<dbReference type="InterPro" id="IPR036907">
    <property type="entry name" value="5'-Nucleotdase_C_sf"/>
</dbReference>
<keyword evidence="4" id="KW-0378">Hydrolase</keyword>
<gene>
    <name evidence="4" type="ORF">ASZ90_003367</name>
</gene>
<dbReference type="Pfam" id="PF02872">
    <property type="entry name" value="5_nucleotid_C"/>
    <property type="match status" value="1"/>
</dbReference>
<organism evidence="4">
    <name type="scientific">hydrocarbon metagenome</name>
    <dbReference type="NCBI Taxonomy" id="938273"/>
    <lineage>
        <taxon>unclassified sequences</taxon>
        <taxon>metagenomes</taxon>
        <taxon>ecological metagenomes</taxon>
    </lineage>
</organism>
<dbReference type="InterPro" id="IPR029052">
    <property type="entry name" value="Metallo-depent_PP-like"/>
</dbReference>
<dbReference type="GO" id="GO:0008253">
    <property type="term" value="F:5'-nucleotidase activity"/>
    <property type="evidence" value="ECO:0007669"/>
    <property type="project" value="UniProtKB-EC"/>
</dbReference>
<dbReference type="PANTHER" id="PTHR11575:SF6">
    <property type="entry name" value="2',3'-CYCLIC-NUCLEOTIDE 2'-PHOSPHODIESTERASE_3'-NUCLEOTIDASE"/>
    <property type="match status" value="1"/>
</dbReference>
<dbReference type="Gene3D" id="3.90.780.10">
    <property type="entry name" value="5'-Nucleotidase, C-terminal domain"/>
    <property type="match status" value="1"/>
</dbReference>
<feature type="domain" description="5'-Nucleotidase C-terminal" evidence="3">
    <location>
        <begin position="357"/>
        <end position="536"/>
    </location>
</feature>
<dbReference type="InterPro" id="IPR004843">
    <property type="entry name" value="Calcineurin-like_PHP"/>
</dbReference>
<dbReference type="GO" id="GO:0009166">
    <property type="term" value="P:nucleotide catabolic process"/>
    <property type="evidence" value="ECO:0007669"/>
    <property type="project" value="InterPro"/>
</dbReference>
<dbReference type="PRINTS" id="PR01607">
    <property type="entry name" value="APYRASEFAMLY"/>
</dbReference>
<name>A0A0W8G2M4_9ZZZZ</name>
<evidence type="ECO:0000259" key="3">
    <source>
        <dbReference type="Pfam" id="PF02872"/>
    </source>
</evidence>
<reference evidence="4" key="1">
    <citation type="journal article" date="2015" name="Proc. Natl. Acad. Sci. U.S.A.">
        <title>Networks of energetic and metabolic interactions define dynamics in microbial communities.</title>
        <authorList>
            <person name="Embree M."/>
            <person name="Liu J.K."/>
            <person name="Al-Bassam M.M."/>
            <person name="Zengler K."/>
        </authorList>
    </citation>
    <scope>NUCLEOTIDE SEQUENCE</scope>
</reference>
<dbReference type="EC" id="3.1.4.16" evidence="4"/>